<dbReference type="InterPro" id="IPR036098">
    <property type="entry name" value="Thymidylate_synthase_ThyX_sf"/>
</dbReference>
<dbReference type="FunFam" id="3.30.1360.170:FF:000001">
    <property type="entry name" value="Flavin-dependent thymidylate synthase"/>
    <property type="match status" value="1"/>
</dbReference>
<dbReference type="NCBIfam" id="TIGR02170">
    <property type="entry name" value="thyX"/>
    <property type="match status" value="1"/>
</dbReference>
<feature type="binding site" description="in other chain" evidence="7">
    <location>
        <begin position="105"/>
        <end position="109"/>
    </location>
    <ligand>
        <name>dUMP</name>
        <dbReference type="ChEBI" id="CHEBI:246422"/>
        <note>ligand shared between dimeric partners</note>
    </ligand>
</feature>
<proteinExistence type="inferred from homology"/>
<keyword evidence="4 7" id="KW-0545">Nucleotide biosynthesis</keyword>
<keyword evidence="2 7" id="KW-0285">Flavoprotein</keyword>
<comment type="function">
    <text evidence="7">Catalyzes the reductive methylation of 2'-deoxyuridine-5'-monophosphate (dUMP) to 2'-deoxythymidine-5'-monophosphate (dTMP) while utilizing 5,10-methylenetetrahydrofolate (mTHF) as the methyl donor, and NADPH and FADH(2) as the reductant.</text>
</comment>
<dbReference type="GO" id="GO:0006235">
    <property type="term" value="P:dTTP biosynthetic process"/>
    <property type="evidence" value="ECO:0007669"/>
    <property type="project" value="UniProtKB-UniRule"/>
</dbReference>
<dbReference type="GO" id="GO:0050660">
    <property type="term" value="F:flavin adenine dinucleotide binding"/>
    <property type="evidence" value="ECO:0007669"/>
    <property type="project" value="UniProtKB-UniRule"/>
</dbReference>
<feature type="binding site" evidence="7">
    <location>
        <position position="204"/>
    </location>
    <ligand>
        <name>dUMP</name>
        <dbReference type="ChEBI" id="CHEBI:246422"/>
        <note>ligand shared between dimeric partners</note>
    </ligand>
</feature>
<dbReference type="GO" id="GO:0032259">
    <property type="term" value="P:methylation"/>
    <property type="evidence" value="ECO:0007669"/>
    <property type="project" value="UniProtKB-KW"/>
</dbReference>
<dbReference type="SUPFAM" id="SSF69796">
    <property type="entry name" value="Thymidylate synthase-complementing protein Thy1"/>
    <property type="match status" value="1"/>
</dbReference>
<dbReference type="InterPro" id="IPR003669">
    <property type="entry name" value="Thymidylate_synthase_ThyX"/>
</dbReference>
<evidence type="ECO:0000256" key="5">
    <source>
        <dbReference type="ARBA" id="ARBA00022827"/>
    </source>
</evidence>
<dbReference type="EMBL" id="JAVRER010000091">
    <property type="protein sequence ID" value="MDT0419603.1"/>
    <property type="molecule type" value="Genomic_DNA"/>
</dbReference>
<dbReference type="Pfam" id="PF02511">
    <property type="entry name" value="Thy1"/>
    <property type="match status" value="1"/>
</dbReference>
<evidence type="ECO:0000313" key="8">
    <source>
        <dbReference type="EMBL" id="MDT0419603.1"/>
    </source>
</evidence>
<comment type="catalytic activity">
    <reaction evidence="7">
        <text>dUMP + (6R)-5,10-methylene-5,6,7,8-tetrahydrofolate + NADPH + H(+) = dTMP + (6S)-5,6,7,8-tetrahydrofolate + NADP(+)</text>
        <dbReference type="Rhea" id="RHEA:29043"/>
        <dbReference type="ChEBI" id="CHEBI:15378"/>
        <dbReference type="ChEBI" id="CHEBI:15636"/>
        <dbReference type="ChEBI" id="CHEBI:57453"/>
        <dbReference type="ChEBI" id="CHEBI:57783"/>
        <dbReference type="ChEBI" id="CHEBI:58349"/>
        <dbReference type="ChEBI" id="CHEBI:63528"/>
        <dbReference type="ChEBI" id="CHEBI:246422"/>
        <dbReference type="EC" id="2.1.1.148"/>
    </reaction>
</comment>
<evidence type="ECO:0000256" key="1">
    <source>
        <dbReference type="ARBA" id="ARBA00022603"/>
    </source>
</evidence>
<reference evidence="9" key="1">
    <citation type="submission" date="2023-07" db="EMBL/GenBank/DDBJ databases">
        <title>30 novel species of actinomycetes from the DSMZ collection.</title>
        <authorList>
            <person name="Nouioui I."/>
        </authorList>
    </citation>
    <scope>NUCLEOTIDE SEQUENCE [LARGE SCALE GENOMIC DNA]</scope>
    <source>
        <strain evidence="9">DSM 41982</strain>
    </source>
</reference>
<dbReference type="RefSeq" id="WP_254667440.1">
    <property type="nucleotide sequence ID" value="NZ_JAVRER010000091.1"/>
</dbReference>
<comment type="caution">
    <text evidence="8">The sequence shown here is derived from an EMBL/GenBank/DDBJ whole genome shotgun (WGS) entry which is preliminary data.</text>
</comment>
<dbReference type="AlphaFoldDB" id="A0ABD5EEW8"/>
<evidence type="ECO:0000256" key="7">
    <source>
        <dbReference type="HAMAP-Rule" id="MF_01408"/>
    </source>
</evidence>
<gene>
    <name evidence="7 8" type="primary">thyX</name>
    <name evidence="8" type="ORF">RM574_29435</name>
</gene>
<evidence type="ECO:0000256" key="2">
    <source>
        <dbReference type="ARBA" id="ARBA00022630"/>
    </source>
</evidence>
<comment type="subunit">
    <text evidence="7">Homotetramer.</text>
</comment>
<dbReference type="EC" id="2.1.1.148" evidence="7"/>
<dbReference type="CDD" id="cd20175">
    <property type="entry name" value="ThyX"/>
    <property type="match status" value="1"/>
</dbReference>
<sequence length="250" mass="28699">MTETSQVTPAETVKPTFRSEISVELVKHAASDQDVLWAARVSTAGEQSLDELKKDPERSKGLINYLMRDRHGSPFEHNSMTFFISAPIFVFREFMRHRVGWSYNEESGRYRELQPVFYVPGPERKLVQEGRPGKYVFVDGTPEQHSLTERSMQESYRQAYETYQEMLAAGVAREVARAVLPVGLYSSMYATCNARSLMHFLGLRTQHELAKVPSFPQREIEMVGERMEELWAELMPLTHAAFNKNGRMAP</sequence>
<feature type="active site" description="Involved in ionization of N3 of dUMP, leading to its activation" evidence="7">
    <location>
        <position position="204"/>
    </location>
</feature>
<dbReference type="GO" id="GO:0050797">
    <property type="term" value="F:thymidylate synthase (FAD) activity"/>
    <property type="evidence" value="ECO:0007669"/>
    <property type="project" value="UniProtKB-UniRule"/>
</dbReference>
<keyword evidence="3 7" id="KW-0808">Transferase</keyword>
<name>A0ABD5EEW8_9ACTN</name>
<evidence type="ECO:0000256" key="4">
    <source>
        <dbReference type="ARBA" id="ARBA00022727"/>
    </source>
</evidence>
<comment type="similarity">
    <text evidence="7">Belongs to the thymidylate synthase ThyX family.</text>
</comment>
<keyword evidence="5 7" id="KW-0274">FAD</keyword>
<feature type="binding site" description="in other chain" evidence="7">
    <location>
        <position position="177"/>
    </location>
    <ligand>
        <name>dUMP</name>
        <dbReference type="ChEBI" id="CHEBI:246422"/>
        <note>ligand shared between dimeric partners</note>
    </ligand>
</feature>
<organism evidence="8 9">
    <name type="scientific">Streptomyces evansiae</name>
    <dbReference type="NCBI Taxonomy" id="3075535"/>
    <lineage>
        <taxon>Bacteria</taxon>
        <taxon>Bacillati</taxon>
        <taxon>Actinomycetota</taxon>
        <taxon>Actinomycetes</taxon>
        <taxon>Kitasatosporales</taxon>
        <taxon>Streptomycetaceae</taxon>
        <taxon>Streptomyces</taxon>
    </lineage>
</organism>
<protein>
    <recommendedName>
        <fullName evidence="7">Flavin-dependent thymidylate synthase</fullName>
        <shortName evidence="7">FDTS</shortName>
        <ecNumber evidence="7">2.1.1.148</ecNumber>
    </recommendedName>
    <alternativeName>
        <fullName evidence="7">FAD-dependent thymidylate synthase</fullName>
    </alternativeName>
    <alternativeName>
        <fullName evidence="7">Thymidylate synthase ThyX</fullName>
        <shortName evidence="7">TS</shortName>
        <shortName evidence="7">TSase</shortName>
    </alternativeName>
</protein>
<feature type="binding site" evidence="7">
    <location>
        <begin position="193"/>
        <end position="195"/>
    </location>
    <ligand>
        <name>FAD</name>
        <dbReference type="ChEBI" id="CHEBI:57692"/>
        <note>ligand shared between neighboring subunits</note>
    </ligand>
</feature>
<feature type="binding site" evidence="7">
    <location>
        <position position="105"/>
    </location>
    <ligand>
        <name>FAD</name>
        <dbReference type="ChEBI" id="CHEBI:57692"/>
        <note>ligand shared between neighboring subunits</note>
    </ligand>
</feature>
<dbReference type="PANTHER" id="PTHR34934:SF1">
    <property type="entry name" value="FLAVIN-DEPENDENT THYMIDYLATE SYNTHASE"/>
    <property type="match status" value="1"/>
</dbReference>
<dbReference type="PANTHER" id="PTHR34934">
    <property type="entry name" value="FLAVIN-DEPENDENT THYMIDYLATE SYNTHASE"/>
    <property type="match status" value="1"/>
</dbReference>
<feature type="binding site" evidence="7">
    <location>
        <position position="199"/>
    </location>
    <ligand>
        <name>FAD</name>
        <dbReference type="ChEBI" id="CHEBI:57692"/>
        <note>ligand shared between neighboring subunits</note>
    </ligand>
</feature>
<evidence type="ECO:0000313" key="9">
    <source>
        <dbReference type="Proteomes" id="UP001183607"/>
    </source>
</evidence>
<feature type="binding site" evidence="7">
    <location>
        <position position="73"/>
    </location>
    <ligand>
        <name>FAD</name>
        <dbReference type="ChEBI" id="CHEBI:57692"/>
        <note>ligand shared between neighboring subunits</note>
    </ligand>
</feature>
<dbReference type="HAMAP" id="MF_01408">
    <property type="entry name" value="ThyX"/>
    <property type="match status" value="1"/>
</dbReference>
<dbReference type="Proteomes" id="UP001183607">
    <property type="component" value="Unassembled WGS sequence"/>
</dbReference>
<keyword evidence="1 7" id="KW-0489">Methyltransferase</keyword>
<comment type="pathway">
    <text evidence="7">Pyrimidine metabolism; dTTP biosynthesis.</text>
</comment>
<dbReference type="GO" id="GO:0006231">
    <property type="term" value="P:dTMP biosynthetic process"/>
    <property type="evidence" value="ECO:0007669"/>
    <property type="project" value="UniProtKB-UniRule"/>
</dbReference>
<evidence type="ECO:0000256" key="6">
    <source>
        <dbReference type="ARBA" id="ARBA00022857"/>
    </source>
</evidence>
<comment type="cofactor">
    <cofactor evidence="7">
        <name>FAD</name>
        <dbReference type="ChEBI" id="CHEBI:57692"/>
    </cofactor>
    <text evidence="7">Binds 4 FAD per tetramer. Each FAD binding site is formed by three monomers.</text>
</comment>
<keyword evidence="6 7" id="KW-0521">NADP</keyword>
<accession>A0ABD5EEW8</accession>
<dbReference type="Gene3D" id="3.30.1360.170">
    <property type="match status" value="1"/>
</dbReference>
<feature type="binding site" evidence="7">
    <location>
        <begin position="93"/>
        <end position="96"/>
    </location>
    <ligand>
        <name>dUMP</name>
        <dbReference type="ChEBI" id="CHEBI:246422"/>
        <note>ligand shared between dimeric partners</note>
    </ligand>
</feature>
<feature type="binding site" evidence="7">
    <location>
        <begin position="96"/>
        <end position="98"/>
    </location>
    <ligand>
        <name>FAD</name>
        <dbReference type="ChEBI" id="CHEBI:57692"/>
        <note>ligand shared between neighboring subunits</note>
    </ligand>
</feature>
<dbReference type="PROSITE" id="PS51331">
    <property type="entry name" value="THYX"/>
    <property type="match status" value="1"/>
</dbReference>
<evidence type="ECO:0000256" key="3">
    <source>
        <dbReference type="ARBA" id="ARBA00022679"/>
    </source>
</evidence>